<sequence length="349" mass="39478">MSDSQSIPLLSDGEARLEGGRARNRFFKWVRNGVTWARGQLRQITKNVTDILIKALKRLIALIMRYPDKSGQMEQVIDNPQTAKDFKQNLDIIIKESGLSGFFSESYLEEVAAKAATLRNDENNLLREPGQVTSLTKLALYQPVLFCDRKSAQVELVKRIASIATRAVPRNEGIYLRFINKAADTLCDNLSKDEIEAKMQFEPEGRTFLGQNLKAKILKPLVYNVIGEGQRLERPLLILTITDGCPDAPDTFRAEIGECGKYLVKNHYQKTAVRFNLSQIGSDKKATQFLNGLLGDESLKDVLHCTAEHLDAKFGELRKNEQEIEEWLLEILKKPIEMKPLETDPTETV</sequence>
<dbReference type="PANTHER" id="PTHR34706:SF3">
    <property type="entry name" value="ANKYRIN REPEAT PROTEIN (AFU_ORTHOLOGUE AFUA_7G06200)"/>
    <property type="match status" value="1"/>
</dbReference>
<comment type="caution">
    <text evidence="1">The sequence shown here is derived from an EMBL/GenBank/DDBJ whole genome shotgun (WGS) entry which is preliminary data.</text>
</comment>
<protein>
    <recommendedName>
        <fullName evidence="3">VWFA domain-containing protein</fullName>
    </recommendedName>
</protein>
<name>A0A7C8IJA1_9PEZI</name>
<dbReference type="Proteomes" id="UP000481858">
    <property type="component" value="Unassembled WGS sequence"/>
</dbReference>
<organism evidence="1 2">
    <name type="scientific">Xylaria multiplex</name>
    <dbReference type="NCBI Taxonomy" id="323545"/>
    <lineage>
        <taxon>Eukaryota</taxon>
        <taxon>Fungi</taxon>
        <taxon>Dikarya</taxon>
        <taxon>Ascomycota</taxon>
        <taxon>Pezizomycotina</taxon>
        <taxon>Sordariomycetes</taxon>
        <taxon>Xylariomycetidae</taxon>
        <taxon>Xylariales</taxon>
        <taxon>Xylariaceae</taxon>
        <taxon>Xylaria</taxon>
    </lineage>
</organism>
<reference evidence="1 2" key="1">
    <citation type="submission" date="2019-12" db="EMBL/GenBank/DDBJ databases">
        <title>Draft genome sequence of the ascomycete Xylaria multiplex DSM 110363.</title>
        <authorList>
            <person name="Buettner E."/>
            <person name="Kellner H."/>
        </authorList>
    </citation>
    <scope>NUCLEOTIDE SEQUENCE [LARGE SCALE GENOMIC DNA]</scope>
    <source>
        <strain evidence="1 2">DSM 110363</strain>
    </source>
</reference>
<keyword evidence="2" id="KW-1185">Reference proteome</keyword>
<gene>
    <name evidence="1" type="ORF">GQX73_g10592</name>
</gene>
<accession>A0A7C8IJA1</accession>
<evidence type="ECO:0000313" key="1">
    <source>
        <dbReference type="EMBL" id="KAF2962978.1"/>
    </source>
</evidence>
<dbReference type="AlphaFoldDB" id="A0A7C8IJA1"/>
<evidence type="ECO:0000313" key="2">
    <source>
        <dbReference type="Proteomes" id="UP000481858"/>
    </source>
</evidence>
<evidence type="ECO:0008006" key="3">
    <source>
        <dbReference type="Google" id="ProtNLM"/>
    </source>
</evidence>
<proteinExistence type="predicted"/>
<dbReference type="InParanoid" id="A0A7C8IJA1"/>
<dbReference type="EMBL" id="WUBL01000246">
    <property type="protein sequence ID" value="KAF2962978.1"/>
    <property type="molecule type" value="Genomic_DNA"/>
</dbReference>
<dbReference type="PANTHER" id="PTHR34706">
    <property type="entry name" value="SLR1338 PROTEIN"/>
    <property type="match status" value="1"/>
</dbReference>
<dbReference type="OrthoDB" id="2142040at2759"/>